<dbReference type="RefSeq" id="WP_131519087.1">
    <property type="nucleotide sequence ID" value="NZ_SJKD01000015.1"/>
</dbReference>
<comment type="caution">
    <text evidence="2">The sequence shown here is derived from an EMBL/GenBank/DDBJ whole genome shotgun (WGS) entry which is preliminary data.</text>
</comment>
<evidence type="ECO:0000313" key="3">
    <source>
        <dbReference type="Proteomes" id="UP000293342"/>
    </source>
</evidence>
<proteinExistence type="predicted"/>
<dbReference type="EMBL" id="SJKD01000015">
    <property type="protein sequence ID" value="TCC37483.1"/>
    <property type="molecule type" value="Genomic_DNA"/>
</dbReference>
<name>A0A4R0IU88_9ACTN</name>
<dbReference type="Proteomes" id="UP000293342">
    <property type="component" value="Unassembled WGS sequence"/>
</dbReference>
<reference evidence="2 3" key="1">
    <citation type="submission" date="2019-02" db="EMBL/GenBank/DDBJ databases">
        <title>Kribbella capetownensis sp. nov. and Kribbella speibonae sp. nov., isolated from soil.</title>
        <authorList>
            <person name="Curtis S.M."/>
            <person name="Norton I."/>
            <person name="Everest G.J."/>
            <person name="Meyers P.R."/>
        </authorList>
    </citation>
    <scope>NUCLEOTIDE SEQUENCE [LARGE SCALE GENOMIC DNA]</scope>
    <source>
        <strain evidence="2 3">YM53</strain>
    </source>
</reference>
<evidence type="ECO:0008006" key="4">
    <source>
        <dbReference type="Google" id="ProtNLM"/>
    </source>
</evidence>
<keyword evidence="3" id="KW-1185">Reference proteome</keyword>
<evidence type="ECO:0000313" key="2">
    <source>
        <dbReference type="EMBL" id="TCC37483.1"/>
    </source>
</evidence>
<organism evidence="2 3">
    <name type="scientific">Kribbella capetownensis</name>
    <dbReference type="NCBI Taxonomy" id="1572659"/>
    <lineage>
        <taxon>Bacteria</taxon>
        <taxon>Bacillati</taxon>
        <taxon>Actinomycetota</taxon>
        <taxon>Actinomycetes</taxon>
        <taxon>Propionibacteriales</taxon>
        <taxon>Kribbellaceae</taxon>
        <taxon>Kribbella</taxon>
    </lineage>
</organism>
<gene>
    <name evidence="2" type="ORF">E0H75_40820</name>
</gene>
<dbReference type="AlphaFoldDB" id="A0A4R0IU88"/>
<accession>A0A4R0IU88</accession>
<sequence length="89" mass="9805">MSTPALSDKTPRRPAPGSDLARGVPAEFVETYYVDGAWHSRRHDSRVPFASGDDELDQIALGSQVARWNRLPHIIRTASGDIAEVLYVS</sequence>
<protein>
    <recommendedName>
        <fullName evidence="4">DUF2188 domain-containing protein</fullName>
    </recommendedName>
</protein>
<evidence type="ECO:0000256" key="1">
    <source>
        <dbReference type="SAM" id="MobiDB-lite"/>
    </source>
</evidence>
<feature type="region of interest" description="Disordered" evidence="1">
    <location>
        <begin position="1"/>
        <end position="22"/>
    </location>
</feature>
<dbReference type="OrthoDB" id="5194813at2"/>